<organism evidence="1 2">
    <name type="scientific">Trichonephila clavata</name>
    <name type="common">Joro spider</name>
    <name type="synonym">Nephila clavata</name>
    <dbReference type="NCBI Taxonomy" id="2740835"/>
    <lineage>
        <taxon>Eukaryota</taxon>
        <taxon>Metazoa</taxon>
        <taxon>Ecdysozoa</taxon>
        <taxon>Arthropoda</taxon>
        <taxon>Chelicerata</taxon>
        <taxon>Arachnida</taxon>
        <taxon>Araneae</taxon>
        <taxon>Araneomorphae</taxon>
        <taxon>Entelegynae</taxon>
        <taxon>Araneoidea</taxon>
        <taxon>Nephilidae</taxon>
        <taxon>Trichonephila</taxon>
    </lineage>
</organism>
<keyword evidence="2" id="KW-1185">Reference proteome</keyword>
<dbReference type="AlphaFoldDB" id="A0A8X6KQN0"/>
<proteinExistence type="predicted"/>
<dbReference type="Proteomes" id="UP000887116">
    <property type="component" value="Unassembled WGS sequence"/>
</dbReference>
<evidence type="ECO:0000313" key="2">
    <source>
        <dbReference type="Proteomes" id="UP000887116"/>
    </source>
</evidence>
<name>A0A8X6KQN0_TRICU</name>
<sequence>QDFGLNAKPEDIQIESESIDKGDFCIFGESNYEIGQKFQWTIHALNALVKYPRFHLHSSVLSSSTKC</sequence>
<dbReference type="EMBL" id="BMAO01021994">
    <property type="protein sequence ID" value="GFQ79023.1"/>
    <property type="molecule type" value="Genomic_DNA"/>
</dbReference>
<comment type="caution">
    <text evidence="1">The sequence shown here is derived from an EMBL/GenBank/DDBJ whole genome shotgun (WGS) entry which is preliminary data.</text>
</comment>
<evidence type="ECO:0000313" key="1">
    <source>
        <dbReference type="EMBL" id="GFQ79023.1"/>
    </source>
</evidence>
<gene>
    <name evidence="1" type="ORF">TNCT_383531</name>
</gene>
<dbReference type="OrthoDB" id="365605at2759"/>
<feature type="non-terminal residue" evidence="1">
    <location>
        <position position="1"/>
    </location>
</feature>
<accession>A0A8X6KQN0</accession>
<reference evidence="1" key="1">
    <citation type="submission" date="2020-07" db="EMBL/GenBank/DDBJ databases">
        <title>Multicomponent nature underlies the extraordinary mechanical properties of spider dragline silk.</title>
        <authorList>
            <person name="Kono N."/>
            <person name="Nakamura H."/>
            <person name="Mori M."/>
            <person name="Yoshida Y."/>
            <person name="Ohtoshi R."/>
            <person name="Malay A.D."/>
            <person name="Moran D.A.P."/>
            <person name="Tomita M."/>
            <person name="Numata K."/>
            <person name="Arakawa K."/>
        </authorList>
    </citation>
    <scope>NUCLEOTIDE SEQUENCE</scope>
</reference>
<protein>
    <submittedName>
        <fullName evidence="1">Uncharacterized protein</fullName>
    </submittedName>
</protein>